<reference evidence="7 8" key="1">
    <citation type="journal article" date="2011" name="Proc. Natl. Acad. Sci. U.S.A.">
        <title>Comparative genomics of xylose-fermenting fungi for enhanced biofuel production.</title>
        <authorList>
            <person name="Wohlbach D.J."/>
            <person name="Kuo A."/>
            <person name="Sato T.K."/>
            <person name="Potts K.M."/>
            <person name="Salamov A.A."/>
            <person name="LaButti K.M."/>
            <person name="Sun H."/>
            <person name="Clum A."/>
            <person name="Pangilinan J.L."/>
            <person name="Lindquist E.A."/>
            <person name="Lucas S."/>
            <person name="Lapidus A."/>
            <person name="Jin M."/>
            <person name="Gunawan C."/>
            <person name="Balan V."/>
            <person name="Dale B.E."/>
            <person name="Jeffries T.W."/>
            <person name="Zinkel R."/>
            <person name="Barry K.W."/>
            <person name="Grigoriev I.V."/>
            <person name="Gasch A.P."/>
        </authorList>
    </citation>
    <scope>NUCLEOTIDE SEQUENCE [LARGE SCALE GENOMIC DNA]</scope>
    <source>
        <strain evidence="8">ATCC 10573 / BCRC 21748 / CBS 615 / JCM 9827 / NBRC 10315 / NRRL Y-1498 / VKM Y-70</strain>
    </source>
</reference>
<dbReference type="Gene3D" id="1.10.4160.10">
    <property type="entry name" value="Hydantoin permease"/>
    <property type="match status" value="1"/>
</dbReference>
<keyword evidence="8" id="KW-1185">Reference proteome</keyword>
<dbReference type="OrthoDB" id="2018619at2759"/>
<protein>
    <recommendedName>
        <fullName evidence="9">Allantoin permease</fullName>
    </recommendedName>
</protein>
<evidence type="ECO:0000256" key="1">
    <source>
        <dbReference type="ARBA" id="ARBA00004141"/>
    </source>
</evidence>
<comment type="subcellular location">
    <subcellularLocation>
        <location evidence="1">Membrane</location>
        <topology evidence="1">Multi-pass membrane protein</topology>
    </subcellularLocation>
</comment>
<dbReference type="AlphaFoldDB" id="G3B884"/>
<dbReference type="InterPro" id="IPR045225">
    <property type="entry name" value="Uracil/uridine/allantoin_perm"/>
</dbReference>
<organism evidence="8">
    <name type="scientific">Candida tenuis (strain ATCC 10573 / BCRC 21748 / CBS 615 / JCM 9827 / NBRC 10315 / NRRL Y-1498 / VKM Y-70)</name>
    <name type="common">Yeast</name>
    <name type="synonym">Yamadazyma tenuis</name>
    <dbReference type="NCBI Taxonomy" id="590646"/>
    <lineage>
        <taxon>Eukaryota</taxon>
        <taxon>Fungi</taxon>
        <taxon>Dikarya</taxon>
        <taxon>Ascomycota</taxon>
        <taxon>Saccharomycotina</taxon>
        <taxon>Pichiomycetes</taxon>
        <taxon>Debaryomycetaceae</taxon>
        <taxon>Yamadazyma</taxon>
    </lineage>
</organism>
<keyword evidence="4 6" id="KW-1133">Transmembrane helix</keyword>
<evidence type="ECO:0000256" key="3">
    <source>
        <dbReference type="ARBA" id="ARBA00022692"/>
    </source>
</evidence>
<evidence type="ECO:0000256" key="6">
    <source>
        <dbReference type="SAM" id="Phobius"/>
    </source>
</evidence>
<accession>G3B884</accession>
<evidence type="ECO:0008006" key="9">
    <source>
        <dbReference type="Google" id="ProtNLM"/>
    </source>
</evidence>
<dbReference type="CDD" id="cd11482">
    <property type="entry name" value="SLC-NCS1sbd_NRT1-like"/>
    <property type="match status" value="1"/>
</dbReference>
<dbReference type="HOGENOM" id="CLU_021555_2_1_1"/>
<keyword evidence="3 6" id="KW-0812">Transmembrane</keyword>
<evidence type="ECO:0000256" key="4">
    <source>
        <dbReference type="ARBA" id="ARBA00022989"/>
    </source>
</evidence>
<name>G3B884_CANTC</name>
<dbReference type="Proteomes" id="UP000000707">
    <property type="component" value="Unassembled WGS sequence"/>
</dbReference>
<feature type="transmembrane region" description="Helical" evidence="6">
    <location>
        <begin position="172"/>
        <end position="198"/>
    </location>
</feature>
<dbReference type="eggNOG" id="KOG2466">
    <property type="taxonomic scope" value="Eukaryota"/>
</dbReference>
<dbReference type="InterPro" id="IPR001248">
    <property type="entry name" value="Pur-cyt_permease"/>
</dbReference>
<keyword evidence="5 6" id="KW-0472">Membrane</keyword>
<evidence type="ECO:0000256" key="2">
    <source>
        <dbReference type="ARBA" id="ARBA00008974"/>
    </source>
</evidence>
<feature type="transmembrane region" description="Helical" evidence="6">
    <location>
        <begin position="51"/>
        <end position="69"/>
    </location>
</feature>
<evidence type="ECO:0000313" key="7">
    <source>
        <dbReference type="EMBL" id="EGV61710.1"/>
    </source>
</evidence>
<dbReference type="PANTHER" id="PTHR30618">
    <property type="entry name" value="NCS1 FAMILY PURINE/PYRIMIDINE TRANSPORTER"/>
    <property type="match status" value="1"/>
</dbReference>
<dbReference type="EMBL" id="GL996527">
    <property type="protein sequence ID" value="EGV61710.1"/>
    <property type="molecule type" value="Genomic_DNA"/>
</dbReference>
<feature type="transmembrane region" description="Helical" evidence="6">
    <location>
        <begin position="140"/>
        <end position="160"/>
    </location>
</feature>
<dbReference type="PANTHER" id="PTHR30618:SF0">
    <property type="entry name" value="PURINE-URACIL PERMEASE NCS1"/>
    <property type="match status" value="1"/>
</dbReference>
<proteinExistence type="inferred from homology"/>
<feature type="transmembrane region" description="Helical" evidence="6">
    <location>
        <begin position="346"/>
        <end position="365"/>
    </location>
</feature>
<feature type="transmembrane region" description="Helical" evidence="6">
    <location>
        <begin position="307"/>
        <end position="326"/>
    </location>
</feature>
<sequence length="549" mass="61789">MRSNLDLKPTPPQDRTWKVYNYVLIWFQSTFNVNEWNTGASLMKETNLPHGQVIGAAIVGIFLTCIFTVSNARVGSSYHLGYNVLVRSTFGIYLGYFMVFVRFFIALIWFGVQSYYGSQMFNLVLRCIFGYKWTDLPNHLPASADITTGGILAFFLYWLIQMPLMWCHPKHIRYFFTFKAITLPFATLGLFIFCVVRGHGPGDWSTGVTVVSTSSRGNQWMAVFNTIFGTLSPMIINQPDIARYAKRKEDTVVPQAIGFIPPKICVIVFAMVGVVSLKRAYGEVYWNMWDLLHAILDNEWSAGSRTAVFFLSLLYAAGTAGTNIFANSIPFATDITGLLPRYFNIIRGQIVCGFLCWAIVPWKFLANATQFLTFLGSYSIFVAPLIGCLLSDYYIIRRGNIHVPSLYTKKSSGVYHYYKGVNIWGFFAWALSTVLGIPGLYSAYNPGTLNDVATEIYDSGWLYTFISGFVLYTVLGLIFKPRVFPDGHEDTPKTWEYMTSTDGFFEEDASINGVGYPGKIYIEGSEEDSAQDEKLKIITSIKSGGGLYM</sequence>
<evidence type="ECO:0000313" key="8">
    <source>
        <dbReference type="Proteomes" id="UP000000707"/>
    </source>
</evidence>
<dbReference type="GO" id="GO:0015205">
    <property type="term" value="F:nucleobase transmembrane transporter activity"/>
    <property type="evidence" value="ECO:0007669"/>
    <property type="project" value="TreeGrafter"/>
</dbReference>
<feature type="transmembrane region" description="Helical" evidence="6">
    <location>
        <begin position="417"/>
        <end position="441"/>
    </location>
</feature>
<feature type="transmembrane region" description="Helical" evidence="6">
    <location>
        <begin position="256"/>
        <end position="277"/>
    </location>
</feature>
<dbReference type="KEGG" id="cten:18246100"/>
<dbReference type="GeneID" id="18246100"/>
<dbReference type="Pfam" id="PF02133">
    <property type="entry name" value="Transp_cyt_pur"/>
    <property type="match status" value="1"/>
</dbReference>
<comment type="similarity">
    <text evidence="2">Belongs to the purine-cytosine permease (2.A.39) family.</text>
</comment>
<feature type="transmembrane region" description="Helical" evidence="6">
    <location>
        <begin position="461"/>
        <end position="479"/>
    </location>
</feature>
<feature type="transmembrane region" description="Helical" evidence="6">
    <location>
        <begin position="90"/>
        <end position="112"/>
    </location>
</feature>
<feature type="transmembrane region" description="Helical" evidence="6">
    <location>
        <begin position="371"/>
        <end position="396"/>
    </location>
</feature>
<gene>
    <name evidence="7" type="ORF">CANTEDRAFT_109310</name>
</gene>
<dbReference type="GO" id="GO:0005886">
    <property type="term" value="C:plasma membrane"/>
    <property type="evidence" value="ECO:0007669"/>
    <property type="project" value="TreeGrafter"/>
</dbReference>
<evidence type="ECO:0000256" key="5">
    <source>
        <dbReference type="ARBA" id="ARBA00023136"/>
    </source>
</evidence>